<keyword evidence="3" id="KW-1185">Reference proteome</keyword>
<evidence type="ECO:0000256" key="1">
    <source>
        <dbReference type="SAM" id="MobiDB-lite"/>
    </source>
</evidence>
<sequence>MRKRTYEGESGSDSDSDSTKTDVVAALENDLNIFEKESKIPVDLDWHVYSSPDTQHQRGGVPVSRT</sequence>
<gene>
    <name evidence="2" type="ORF">HannXRQ_Chr16g0513591</name>
</gene>
<proteinExistence type="predicted"/>
<reference evidence="3" key="1">
    <citation type="journal article" date="2017" name="Nature">
        <title>The sunflower genome provides insights into oil metabolism, flowering and Asterid evolution.</title>
        <authorList>
            <person name="Badouin H."/>
            <person name="Gouzy J."/>
            <person name="Grassa C.J."/>
            <person name="Murat F."/>
            <person name="Staton S.E."/>
            <person name="Cottret L."/>
            <person name="Lelandais-Briere C."/>
            <person name="Owens G.L."/>
            <person name="Carrere S."/>
            <person name="Mayjonade B."/>
            <person name="Legrand L."/>
            <person name="Gill N."/>
            <person name="Kane N.C."/>
            <person name="Bowers J.E."/>
            <person name="Hubner S."/>
            <person name="Bellec A."/>
            <person name="Berard A."/>
            <person name="Berges H."/>
            <person name="Blanchet N."/>
            <person name="Boniface M.C."/>
            <person name="Brunel D."/>
            <person name="Catrice O."/>
            <person name="Chaidir N."/>
            <person name="Claudel C."/>
            <person name="Donnadieu C."/>
            <person name="Faraut T."/>
            <person name="Fievet G."/>
            <person name="Helmstetter N."/>
            <person name="King M."/>
            <person name="Knapp S.J."/>
            <person name="Lai Z."/>
            <person name="Le Paslier M.C."/>
            <person name="Lippi Y."/>
            <person name="Lorenzon L."/>
            <person name="Mandel J.R."/>
            <person name="Marage G."/>
            <person name="Marchand G."/>
            <person name="Marquand E."/>
            <person name="Bret-Mestries E."/>
            <person name="Morien E."/>
            <person name="Nambeesan S."/>
            <person name="Nguyen T."/>
            <person name="Pegot-Espagnet P."/>
            <person name="Pouilly N."/>
            <person name="Raftis F."/>
            <person name="Sallet E."/>
            <person name="Schiex T."/>
            <person name="Thomas J."/>
            <person name="Vandecasteele C."/>
            <person name="Vares D."/>
            <person name="Vear F."/>
            <person name="Vautrin S."/>
            <person name="Crespi M."/>
            <person name="Mangin B."/>
            <person name="Burke J.M."/>
            <person name="Salse J."/>
            <person name="Munos S."/>
            <person name="Vincourt P."/>
            <person name="Rieseberg L.H."/>
            <person name="Langlade N.B."/>
        </authorList>
    </citation>
    <scope>NUCLEOTIDE SEQUENCE [LARGE SCALE GENOMIC DNA]</scope>
    <source>
        <strain evidence="3">cv. SF193</strain>
    </source>
</reference>
<dbReference type="EMBL" id="CM007905">
    <property type="protein sequence ID" value="OTF91687.1"/>
    <property type="molecule type" value="Genomic_DNA"/>
</dbReference>
<name>A0A251RZ02_HELAN</name>
<dbReference type="Proteomes" id="UP000215914">
    <property type="component" value="Chromosome 16"/>
</dbReference>
<dbReference type="InParanoid" id="A0A251RZ02"/>
<organism evidence="2 3">
    <name type="scientific">Helianthus annuus</name>
    <name type="common">Common sunflower</name>
    <dbReference type="NCBI Taxonomy" id="4232"/>
    <lineage>
        <taxon>Eukaryota</taxon>
        <taxon>Viridiplantae</taxon>
        <taxon>Streptophyta</taxon>
        <taxon>Embryophyta</taxon>
        <taxon>Tracheophyta</taxon>
        <taxon>Spermatophyta</taxon>
        <taxon>Magnoliopsida</taxon>
        <taxon>eudicotyledons</taxon>
        <taxon>Gunneridae</taxon>
        <taxon>Pentapetalae</taxon>
        <taxon>asterids</taxon>
        <taxon>campanulids</taxon>
        <taxon>Asterales</taxon>
        <taxon>Asteraceae</taxon>
        <taxon>Asteroideae</taxon>
        <taxon>Heliantheae alliance</taxon>
        <taxon>Heliantheae</taxon>
        <taxon>Helianthus</taxon>
    </lineage>
</organism>
<protein>
    <submittedName>
        <fullName evidence="2">Uncharacterized protein</fullName>
    </submittedName>
</protein>
<evidence type="ECO:0000313" key="3">
    <source>
        <dbReference type="Proteomes" id="UP000215914"/>
    </source>
</evidence>
<dbReference type="AlphaFoldDB" id="A0A251RZ02"/>
<accession>A0A251RZ02</accession>
<feature type="region of interest" description="Disordered" evidence="1">
    <location>
        <begin position="1"/>
        <end position="21"/>
    </location>
</feature>
<evidence type="ECO:0000313" key="2">
    <source>
        <dbReference type="EMBL" id="OTF91687.1"/>
    </source>
</evidence>